<feature type="transmembrane region" description="Helical" evidence="1">
    <location>
        <begin position="20"/>
        <end position="46"/>
    </location>
</feature>
<keyword evidence="3" id="KW-1185">Reference proteome</keyword>
<reference evidence="2 3" key="1">
    <citation type="journal article" date="2020" name="ISME J.">
        <title>Uncovering the hidden diversity of litter-decomposition mechanisms in mushroom-forming fungi.</title>
        <authorList>
            <person name="Floudas D."/>
            <person name="Bentzer J."/>
            <person name="Ahren D."/>
            <person name="Johansson T."/>
            <person name="Persson P."/>
            <person name="Tunlid A."/>
        </authorList>
    </citation>
    <scope>NUCLEOTIDE SEQUENCE [LARGE SCALE GENOMIC DNA]</scope>
    <source>
        <strain evidence="2 3">CBS 406.79</strain>
    </source>
</reference>
<feature type="transmembrane region" description="Helical" evidence="1">
    <location>
        <begin position="125"/>
        <end position="148"/>
    </location>
</feature>
<evidence type="ECO:0000313" key="3">
    <source>
        <dbReference type="Proteomes" id="UP000518752"/>
    </source>
</evidence>
<comment type="caution">
    <text evidence="2">The sequence shown here is derived from an EMBL/GenBank/DDBJ whole genome shotgun (WGS) entry which is preliminary data.</text>
</comment>
<accession>A0A8H5MD75</accession>
<protein>
    <submittedName>
        <fullName evidence="2">Uncharacterized protein</fullName>
    </submittedName>
</protein>
<evidence type="ECO:0000256" key="1">
    <source>
        <dbReference type="SAM" id="Phobius"/>
    </source>
</evidence>
<proteinExistence type="predicted"/>
<keyword evidence="1" id="KW-0812">Transmembrane</keyword>
<dbReference type="Proteomes" id="UP000518752">
    <property type="component" value="Unassembled WGS sequence"/>
</dbReference>
<evidence type="ECO:0000313" key="2">
    <source>
        <dbReference type="EMBL" id="KAF5390140.1"/>
    </source>
</evidence>
<organism evidence="2 3">
    <name type="scientific">Collybiopsis confluens</name>
    <dbReference type="NCBI Taxonomy" id="2823264"/>
    <lineage>
        <taxon>Eukaryota</taxon>
        <taxon>Fungi</taxon>
        <taxon>Dikarya</taxon>
        <taxon>Basidiomycota</taxon>
        <taxon>Agaricomycotina</taxon>
        <taxon>Agaricomycetes</taxon>
        <taxon>Agaricomycetidae</taxon>
        <taxon>Agaricales</taxon>
        <taxon>Marasmiineae</taxon>
        <taxon>Omphalotaceae</taxon>
        <taxon>Collybiopsis</taxon>
    </lineage>
</organism>
<name>A0A8H5MD75_9AGAR</name>
<dbReference type="EMBL" id="JAACJN010000017">
    <property type="protein sequence ID" value="KAF5390140.1"/>
    <property type="molecule type" value="Genomic_DNA"/>
</dbReference>
<keyword evidence="1" id="KW-0472">Membrane</keyword>
<gene>
    <name evidence="2" type="ORF">D9757_003767</name>
</gene>
<feature type="transmembrane region" description="Helical" evidence="1">
    <location>
        <begin position="91"/>
        <end position="113"/>
    </location>
</feature>
<dbReference type="AlphaFoldDB" id="A0A8H5MD75"/>
<feature type="transmembrane region" description="Helical" evidence="1">
    <location>
        <begin position="58"/>
        <end position="85"/>
    </location>
</feature>
<sequence>MPSMPVLSRLPRLCQNIAARALLVTLILNGLCLLLIPVASIWVLLVDKTDVRFKSLGSALTLGIPFALVVVILSIGATMLIFIGIADPSNAALFTLSIQVYSFELIAWSAVVGVSAGMYWETSPIFTMIVLPWISATLTILSLAILVYPTLDDLTQNWSTHFPAQAMFSTVVVAGTLSFILTALGYVRVFLGQLMTLLMDLLDTLLGRVTRVLPRGGSAEEVPLVTLAETTLESYKKVCNMMSPLPQLELFD</sequence>
<keyword evidence="1" id="KW-1133">Transmembrane helix</keyword>
<feature type="transmembrane region" description="Helical" evidence="1">
    <location>
        <begin position="168"/>
        <end position="191"/>
    </location>
</feature>